<evidence type="ECO:0000256" key="1">
    <source>
        <dbReference type="SAM" id="SignalP"/>
    </source>
</evidence>
<keyword evidence="1" id="KW-0732">Signal</keyword>
<dbReference type="RefSeq" id="WP_013534193.1">
    <property type="nucleotide sequence ID" value="NC_014924.1"/>
</dbReference>
<dbReference type="OrthoDB" id="5988399at2"/>
<protein>
    <submittedName>
        <fullName evidence="2">TetR family transcriptional regulator</fullName>
    </submittedName>
</protein>
<name>E6WQB4_PSEUU</name>
<evidence type="ECO:0000313" key="2">
    <source>
        <dbReference type="EMBL" id="ADV26363.1"/>
    </source>
</evidence>
<gene>
    <name evidence="2" type="ordered locus">Psesu_0505</name>
</gene>
<dbReference type="EMBL" id="CP002446">
    <property type="protein sequence ID" value="ADV26363.1"/>
    <property type="molecule type" value="Genomic_DNA"/>
</dbReference>
<keyword evidence="3" id="KW-1185">Reference proteome</keyword>
<sequence length="108" mass="11752">MSARIALFAVAMAALPTAFAANTSVDALSQETGVSGRHIRMIAGARTPYAEYRIVYDRIERQLRDAMGDAAYERLQRGDVAAALQLQQGYASATRVGPPVRERVRLEG</sequence>
<dbReference type="AlphaFoldDB" id="E6WQB4"/>
<organism evidence="2 3">
    <name type="scientific">Pseudoxanthomonas suwonensis (strain 11-1)</name>
    <dbReference type="NCBI Taxonomy" id="743721"/>
    <lineage>
        <taxon>Bacteria</taxon>
        <taxon>Pseudomonadati</taxon>
        <taxon>Pseudomonadota</taxon>
        <taxon>Gammaproteobacteria</taxon>
        <taxon>Lysobacterales</taxon>
        <taxon>Lysobacteraceae</taxon>
        <taxon>Pseudoxanthomonas</taxon>
    </lineage>
</organism>
<dbReference type="HOGENOM" id="CLU_2194755_0_0_6"/>
<proteinExistence type="predicted"/>
<accession>E6WQB4</accession>
<dbReference type="KEGG" id="psu:Psesu_0505"/>
<reference evidence="2 3" key="1">
    <citation type="submission" date="2011-01" db="EMBL/GenBank/DDBJ databases">
        <title>Complete sequence of Pseudoxanthomonas suwonensis 11-1.</title>
        <authorList>
            <consortium name="US DOE Joint Genome Institute"/>
            <person name="Lucas S."/>
            <person name="Copeland A."/>
            <person name="Lapidus A."/>
            <person name="Cheng J.-F."/>
            <person name="Goodwin L."/>
            <person name="Pitluck S."/>
            <person name="Teshima H."/>
            <person name="Detter J.C."/>
            <person name="Han C."/>
            <person name="Tapia R."/>
            <person name="Land M."/>
            <person name="Hauser L."/>
            <person name="Kyrpides N."/>
            <person name="Ivanova N."/>
            <person name="Ovchinnikova G."/>
            <person name="Siebers A.K."/>
            <person name="Allgaier M."/>
            <person name="Thelen M.P."/>
            <person name="Hugenholtz P."/>
            <person name="Gladden J."/>
            <person name="Woyke T."/>
        </authorList>
    </citation>
    <scope>NUCLEOTIDE SEQUENCE [LARGE SCALE GENOMIC DNA]</scope>
    <source>
        <strain evidence="3">11-1</strain>
    </source>
</reference>
<dbReference type="Proteomes" id="UP000008632">
    <property type="component" value="Chromosome"/>
</dbReference>
<dbReference type="STRING" id="743721.Psesu_0505"/>
<evidence type="ECO:0000313" key="3">
    <source>
        <dbReference type="Proteomes" id="UP000008632"/>
    </source>
</evidence>
<feature type="signal peptide" evidence="1">
    <location>
        <begin position="1"/>
        <end position="20"/>
    </location>
</feature>
<feature type="chain" id="PRO_5003212323" evidence="1">
    <location>
        <begin position="21"/>
        <end position="108"/>
    </location>
</feature>